<dbReference type="Gene3D" id="1.10.1790.10">
    <property type="entry name" value="PRD domain"/>
    <property type="match status" value="1"/>
</dbReference>
<dbReference type="InterPro" id="IPR036634">
    <property type="entry name" value="PRD_sf"/>
</dbReference>
<evidence type="ECO:0000259" key="5">
    <source>
        <dbReference type="PROSITE" id="PS51096"/>
    </source>
</evidence>
<dbReference type="Proteomes" id="UP000189137">
    <property type="component" value="Unassembled WGS sequence"/>
</dbReference>
<feature type="domain" description="Sigma-54 factor interaction" evidence="4">
    <location>
        <begin position="106"/>
        <end position="339"/>
    </location>
</feature>
<feature type="domain" description="PRD" evidence="6">
    <location>
        <begin position="817"/>
        <end position="918"/>
    </location>
</feature>
<name>A0A9X8RJX1_CLODI</name>
<dbReference type="Pfam" id="PF00874">
    <property type="entry name" value="PRD"/>
    <property type="match status" value="1"/>
</dbReference>
<dbReference type="GO" id="GO:0005524">
    <property type="term" value="F:ATP binding"/>
    <property type="evidence" value="ECO:0007669"/>
    <property type="project" value="UniProtKB-KW"/>
</dbReference>
<dbReference type="InterPro" id="IPR003593">
    <property type="entry name" value="AAA+_ATPase"/>
</dbReference>
<dbReference type="InterPro" id="IPR011608">
    <property type="entry name" value="PRD"/>
</dbReference>
<dbReference type="AlphaFoldDB" id="A0A9X8RJX1"/>
<reference evidence="8 9" key="1">
    <citation type="submission" date="2017-02" db="EMBL/GenBank/DDBJ databases">
        <authorList>
            <consortium name="Pathogen Informatics"/>
        </authorList>
    </citation>
    <scope>NUCLEOTIDE SEQUENCE [LARGE SCALE GENOMIC DNA]</scope>
    <source>
        <strain evidence="8 9">VRECD0157</strain>
    </source>
</reference>
<dbReference type="EMBL" id="DAEPXK010000011">
    <property type="protein sequence ID" value="HBH1541967.1"/>
    <property type="molecule type" value="Genomic_DNA"/>
</dbReference>
<dbReference type="InterPro" id="IPR036662">
    <property type="entry name" value="PTS_EIIA_man-typ_sf"/>
</dbReference>
<keyword evidence="3" id="KW-0067">ATP-binding</keyword>
<comment type="caution">
    <text evidence="8">The sequence shown here is derived from an EMBL/GenBank/DDBJ whole genome shotgun (WGS) entry which is preliminary data.</text>
</comment>
<evidence type="ECO:0000313" key="7">
    <source>
        <dbReference type="EMBL" id="HBH1541967.1"/>
    </source>
</evidence>
<dbReference type="SUPFAM" id="SSF63520">
    <property type="entry name" value="PTS-regulatory domain, PRD"/>
    <property type="match status" value="1"/>
</dbReference>
<evidence type="ECO:0000256" key="3">
    <source>
        <dbReference type="ARBA" id="ARBA00022840"/>
    </source>
</evidence>
<dbReference type="PROSITE" id="PS51096">
    <property type="entry name" value="PTS_EIIA_TYPE_4"/>
    <property type="match status" value="1"/>
</dbReference>
<dbReference type="GO" id="GO:0009401">
    <property type="term" value="P:phosphoenolpyruvate-dependent sugar phosphotransferase system"/>
    <property type="evidence" value="ECO:0007669"/>
    <property type="project" value="InterPro"/>
</dbReference>
<dbReference type="GO" id="GO:0006355">
    <property type="term" value="P:regulation of DNA-templated transcription"/>
    <property type="evidence" value="ECO:0007669"/>
    <property type="project" value="InterPro"/>
</dbReference>
<gene>
    <name evidence="8" type="primary">glnG_2</name>
    <name evidence="7" type="ORF">KRM00_001444</name>
    <name evidence="8" type="ORF">SAMEA3375112_02467</name>
</gene>
<proteinExistence type="predicted"/>
<dbReference type="PANTHER" id="PTHR32071:SF38">
    <property type="entry name" value="PSP OPERON TRANSCRIPTIONAL ACTIVATOR"/>
    <property type="match status" value="1"/>
</dbReference>
<dbReference type="GO" id="GO:0016020">
    <property type="term" value="C:membrane"/>
    <property type="evidence" value="ECO:0007669"/>
    <property type="project" value="InterPro"/>
</dbReference>
<dbReference type="InterPro" id="IPR004701">
    <property type="entry name" value="PTS_EIIA_man-typ"/>
</dbReference>
<accession>A0A9X8RJX1</accession>
<keyword evidence="1" id="KW-0808">Transferase</keyword>
<evidence type="ECO:0000256" key="2">
    <source>
        <dbReference type="ARBA" id="ARBA00022741"/>
    </source>
</evidence>
<dbReference type="SUPFAM" id="SSF53062">
    <property type="entry name" value="PTS system fructose IIA component-like"/>
    <property type="match status" value="1"/>
</dbReference>
<dbReference type="SMART" id="SM00382">
    <property type="entry name" value="AAA"/>
    <property type="match status" value="1"/>
</dbReference>
<dbReference type="PROSITE" id="PS51372">
    <property type="entry name" value="PRD_2"/>
    <property type="match status" value="2"/>
</dbReference>
<dbReference type="Pfam" id="PF03610">
    <property type="entry name" value="EIIA-man"/>
    <property type="match status" value="1"/>
</dbReference>
<dbReference type="PROSITE" id="PS50045">
    <property type="entry name" value="SIGMA54_INTERACT_4"/>
    <property type="match status" value="1"/>
</dbReference>
<evidence type="ECO:0000313" key="8">
    <source>
        <dbReference type="EMBL" id="SJS59858.1"/>
    </source>
</evidence>
<dbReference type="RefSeq" id="WP_021364828.1">
    <property type="nucleotide sequence ID" value="NZ_AP031492.1"/>
</dbReference>
<dbReference type="EMBL" id="FUPS01000008">
    <property type="protein sequence ID" value="SJS59858.1"/>
    <property type="molecule type" value="Genomic_DNA"/>
</dbReference>
<reference evidence="7" key="3">
    <citation type="submission" date="2021-06" db="EMBL/GenBank/DDBJ databases">
        <authorList>
            <consortium name="NCBI Pathogen Detection Project"/>
        </authorList>
    </citation>
    <scope>NUCLEOTIDE SEQUENCE</scope>
    <source>
        <strain evidence="7">HN1000</strain>
    </source>
</reference>
<dbReference type="Pfam" id="PF00158">
    <property type="entry name" value="Sigma54_activat"/>
    <property type="match status" value="1"/>
</dbReference>
<dbReference type="Proteomes" id="UP000878956">
    <property type="component" value="Unassembled WGS sequence"/>
</dbReference>
<dbReference type="PROSITE" id="PS00675">
    <property type="entry name" value="SIGMA54_INTERACT_1"/>
    <property type="match status" value="1"/>
</dbReference>
<evidence type="ECO:0000256" key="1">
    <source>
        <dbReference type="ARBA" id="ARBA00022679"/>
    </source>
</evidence>
<dbReference type="CDD" id="cd00009">
    <property type="entry name" value="AAA"/>
    <property type="match status" value="1"/>
</dbReference>
<dbReference type="InterPro" id="IPR025662">
    <property type="entry name" value="Sigma_54_int_dom_ATP-bd_1"/>
</dbReference>
<evidence type="ECO:0000313" key="9">
    <source>
        <dbReference type="Proteomes" id="UP000189137"/>
    </source>
</evidence>
<dbReference type="SUPFAM" id="SSF52540">
    <property type="entry name" value="P-loop containing nucleoside triphosphate hydrolases"/>
    <property type="match status" value="1"/>
</dbReference>
<dbReference type="Gene3D" id="3.40.50.300">
    <property type="entry name" value="P-loop containing nucleotide triphosphate hydrolases"/>
    <property type="match status" value="1"/>
</dbReference>
<evidence type="ECO:0000259" key="6">
    <source>
        <dbReference type="PROSITE" id="PS51372"/>
    </source>
</evidence>
<feature type="domain" description="PRD" evidence="6">
    <location>
        <begin position="448"/>
        <end position="560"/>
    </location>
</feature>
<keyword evidence="2" id="KW-0547">Nucleotide-binding</keyword>
<dbReference type="InterPro" id="IPR027417">
    <property type="entry name" value="P-loop_NTPase"/>
</dbReference>
<dbReference type="Gene3D" id="3.40.50.510">
    <property type="entry name" value="Phosphotransferase system, mannose-type IIA component"/>
    <property type="match status" value="1"/>
</dbReference>
<organism evidence="8 9">
    <name type="scientific">Clostridioides difficile</name>
    <name type="common">Peptoclostridium difficile</name>
    <dbReference type="NCBI Taxonomy" id="1496"/>
    <lineage>
        <taxon>Bacteria</taxon>
        <taxon>Bacillati</taxon>
        <taxon>Bacillota</taxon>
        <taxon>Clostridia</taxon>
        <taxon>Peptostreptococcales</taxon>
        <taxon>Peptostreptococcaceae</taxon>
        <taxon>Clostridioides</taxon>
    </lineage>
</organism>
<dbReference type="InterPro" id="IPR002078">
    <property type="entry name" value="Sigma_54_int"/>
</dbReference>
<reference evidence="7" key="2">
    <citation type="journal article" date="2018" name="Genome Biol.">
        <title>SKESA: strategic k-mer extension for scrupulous assemblies.</title>
        <authorList>
            <person name="Souvorov A."/>
            <person name="Agarwala R."/>
            <person name="Lipman D.J."/>
        </authorList>
    </citation>
    <scope>NUCLEOTIDE SEQUENCE</scope>
    <source>
        <strain evidence="7">HN1000</strain>
    </source>
</reference>
<feature type="domain" description="PTS EIIA type-4" evidence="5">
    <location>
        <begin position="561"/>
        <end position="684"/>
    </location>
</feature>
<protein>
    <submittedName>
        <fullName evidence="8">Nitrogen regulation protein NR(I)</fullName>
    </submittedName>
    <submittedName>
        <fullName evidence="7">Sigma 54-interacting transcriptional regulator</fullName>
    </submittedName>
</protein>
<dbReference type="PANTHER" id="PTHR32071">
    <property type="entry name" value="TRANSCRIPTIONAL REGULATORY PROTEIN"/>
    <property type="match status" value="1"/>
</dbReference>
<dbReference type="GO" id="GO:0016740">
    <property type="term" value="F:transferase activity"/>
    <property type="evidence" value="ECO:0007669"/>
    <property type="project" value="UniProtKB-KW"/>
</dbReference>
<evidence type="ECO:0000259" key="4">
    <source>
        <dbReference type="PROSITE" id="PS50045"/>
    </source>
</evidence>
<sequence length="918" mass="104925">MRDEILSFVNECVLFNSFDELKKESGIITEDIVKKFNLSRTQSSRLLNDLVKSDNLIKINSRPVIFLPKNKINDVVGPTKKSIYENLDELKNECKLLKQETVFNSIIGYDNSLKEVIEQIKTAVLYPNGGLTIMLTGESGVGKTFLAKIIYKYSVSSNVLEKNSPYNVLNCAQYYNNLELLSSLLFGHVKGAYTGANESRAGLIEQSDGGVLFLDEVHRLNSEGQEKLFTFMDTGTFSRIGENGVIRKARVRLIFATTESLSEFLQTFLRRIPINIYVPNIEERGTIEKRKIVEHFIYEESKVLGLPIEITQITLNAILKIKFKGNIGECKNVIKYACGRAYAKNQRRNGNIFVTLQDLPRNLYIENVDIFQFQSGKSKSIIFSPKQFSIEMSNGRNKRNIIYQSFIKCLDYFDRLEKNEITKEKFSKKSSNLMIRLMDNLVFSNNDENNNVLMELIISIMQDIFRNLEVNNNIKYDGNNVLAFSSYLYLKDESYQLSDEYKALENKLLIYLKKESYKEYSIISKISTLITNRLDMYLNNVDTIIMIIFIKSTIIRMKFNQVNATIIAHGYATASSMANVCNRMLGKNIFTAIDMPIDATIADVSKQMSRYLEGDRIKNGLIVLFDMGSLNLIYEDLKNKINSPMLFIDQISTISALEVGNLLMQGKNIEEIAEIMDEETKPNIQLYYPQKNKEYAIISSCFTGIGIAIKIQHLLSESLIGIVDVKIIPYDYDSLVSMGDKEPVFEMYDVMAIVGTANPNVNGVDFILLEDIISGKGEDDVFRIFSRVVENEKIKNINDSIVKNFSLIRVIDSLTILDSKKIIERIEEGINAIENIQKKKLSNDKKISLYVHLSCMIERLVRQTEIEEYTDMDLLIKNHHSEVKLIKNAFSVLEKSYSVQIPISEIGYIYNIIYGLPQ</sequence>